<feature type="region of interest" description="Disordered" evidence="1">
    <location>
        <begin position="668"/>
        <end position="801"/>
    </location>
</feature>
<evidence type="ECO:0000256" key="1">
    <source>
        <dbReference type="SAM" id="MobiDB-lite"/>
    </source>
</evidence>
<gene>
    <name evidence="2" type="ORF">OHC33_000732</name>
</gene>
<feature type="compositionally biased region" description="Basic and acidic residues" evidence="1">
    <location>
        <begin position="618"/>
        <end position="628"/>
    </location>
</feature>
<feature type="region of interest" description="Disordered" evidence="1">
    <location>
        <begin position="1"/>
        <end position="44"/>
    </location>
</feature>
<proteinExistence type="predicted"/>
<feature type="compositionally biased region" description="Basic and acidic residues" evidence="1">
    <location>
        <begin position="707"/>
        <end position="733"/>
    </location>
</feature>
<feature type="compositionally biased region" description="Polar residues" evidence="1">
    <location>
        <begin position="673"/>
        <end position="687"/>
    </location>
</feature>
<dbReference type="AlphaFoldDB" id="A0AAN8F895"/>
<name>A0AAN8F895_9EURO</name>
<organism evidence="2 3">
    <name type="scientific">Knufia fluminis</name>
    <dbReference type="NCBI Taxonomy" id="191047"/>
    <lineage>
        <taxon>Eukaryota</taxon>
        <taxon>Fungi</taxon>
        <taxon>Dikarya</taxon>
        <taxon>Ascomycota</taxon>
        <taxon>Pezizomycotina</taxon>
        <taxon>Eurotiomycetes</taxon>
        <taxon>Chaetothyriomycetidae</taxon>
        <taxon>Chaetothyriales</taxon>
        <taxon>Trichomeriaceae</taxon>
        <taxon>Knufia</taxon>
    </lineage>
</organism>
<protein>
    <submittedName>
        <fullName evidence="2">Uncharacterized protein</fullName>
    </submittedName>
</protein>
<comment type="caution">
    <text evidence="2">The sequence shown here is derived from an EMBL/GenBank/DDBJ whole genome shotgun (WGS) entry which is preliminary data.</text>
</comment>
<feature type="compositionally biased region" description="Polar residues" evidence="1">
    <location>
        <begin position="768"/>
        <end position="795"/>
    </location>
</feature>
<reference evidence="2 3" key="1">
    <citation type="submission" date="2022-12" db="EMBL/GenBank/DDBJ databases">
        <title>Genomic features and morphological characterization of a novel Knufia sp. strain isolated from spacecraft assembly facility.</title>
        <authorList>
            <person name="Teixeira M."/>
            <person name="Chander A.M."/>
            <person name="Stajich J.E."/>
            <person name="Venkateswaran K."/>
        </authorList>
    </citation>
    <scope>NUCLEOTIDE SEQUENCE [LARGE SCALE GENOMIC DNA]</scope>
    <source>
        <strain evidence="2 3">FJI-L2-BK-P2</strain>
    </source>
</reference>
<accession>A0AAN8F895</accession>
<evidence type="ECO:0000313" key="2">
    <source>
        <dbReference type="EMBL" id="KAK5958888.1"/>
    </source>
</evidence>
<feature type="region of interest" description="Disordered" evidence="1">
    <location>
        <begin position="586"/>
        <end position="628"/>
    </location>
</feature>
<keyword evidence="3" id="KW-1185">Reference proteome</keyword>
<sequence length="801" mass="88871">MAKKKKSKMAAADADGAQPSEAPASNVKSAQANPVPPPAQPQPPTLVICRNKHWRYISSYHGPWLNLPPEVLETLAHSNYYSPKPQPIDPAVFFDLVRIRRLIDDATSLAVRAANGTTAFSLNNSMNSSHGYLNGADAEILGITHSRGGGGNAKLSSERKFRMREHATSKLSHAYRLDEIAASVATMQSASALEEVAKHVLQRNEQDPEAQYVHFFHEKIPSRAMAESTSLKPLTDIINQRPTEAAAYRTRAVTRIFKEDFHGAARDLTEGLATQRLYYGHRSDQLELILAKDAAKLSQGKLDEKDYPSSMEPQLLFHRANVYLTMACQNIAAALKRSDAVPPNEQAPSEQEVPPTESPQQKEEARARMEARKLVRTYAKRALRDYTSFLSHFDYTPGLSPEFTEAFLDKVSSMTNSQSGASRSQRLLDVDAHSQNGLSEALVKYERRRNNNPNDQFPQIPKPTVHKVGELFNAVPPQGLPPYPPDPQTAEARQHPIFSLPDFSEAVTYHPLLADVLHSLLLCHCLVQTSVKEHQRHAYMAARVSRVCDGYPIFLAARSPSRADWVEVLRKTKNWVGLEQTWEQLCTPSPDKDHRRRGSMLQKDGTNSKKANSNSVTKKHDGREQLDEIKRNAIREALADERVVDEDTFRQSVRAREARAIAAEDEEMRKEYNNISPTRSTKVSNGASAGKGQDSHPDKTNGTASKTKQESSLKEKDYSISTERAEMIARWIREAPPPGGEGSSTGTSRRRAGAKKNPQVRALRKQASDMSTVSHASNVSAGSNATTTGLEQSVESLDMVD</sequence>
<evidence type="ECO:0000313" key="3">
    <source>
        <dbReference type="Proteomes" id="UP001316803"/>
    </source>
</evidence>
<feature type="region of interest" description="Disordered" evidence="1">
    <location>
        <begin position="339"/>
        <end position="367"/>
    </location>
</feature>
<feature type="compositionally biased region" description="Pro residues" evidence="1">
    <location>
        <begin position="34"/>
        <end position="44"/>
    </location>
</feature>
<dbReference type="Proteomes" id="UP001316803">
    <property type="component" value="Unassembled WGS sequence"/>
</dbReference>
<dbReference type="EMBL" id="JAKLMC020000001">
    <property type="protein sequence ID" value="KAK5958888.1"/>
    <property type="molecule type" value="Genomic_DNA"/>
</dbReference>
<feature type="compositionally biased region" description="Polar residues" evidence="1">
    <location>
        <begin position="604"/>
        <end position="616"/>
    </location>
</feature>